<dbReference type="AlphaFoldDB" id="A0AAW6U4N5"/>
<dbReference type="RefSeq" id="WP_349245952.1">
    <property type="nucleotide sequence ID" value="NZ_JASCXX010000021.1"/>
</dbReference>
<dbReference type="InterPro" id="IPR043906">
    <property type="entry name" value="Gfo/Idh/MocA_OxRdtase_bact_C"/>
</dbReference>
<dbReference type="InterPro" id="IPR000683">
    <property type="entry name" value="Gfo/Idh/MocA-like_OxRdtase_N"/>
</dbReference>
<dbReference type="SUPFAM" id="SSF51735">
    <property type="entry name" value="NAD(P)-binding Rossmann-fold domains"/>
    <property type="match status" value="1"/>
</dbReference>
<proteinExistence type="predicted"/>
<evidence type="ECO:0000259" key="2">
    <source>
        <dbReference type="Pfam" id="PF19051"/>
    </source>
</evidence>
<keyword evidence="4" id="KW-1185">Reference proteome</keyword>
<dbReference type="GO" id="GO:0000166">
    <property type="term" value="F:nucleotide binding"/>
    <property type="evidence" value="ECO:0007669"/>
    <property type="project" value="InterPro"/>
</dbReference>
<dbReference type="Pfam" id="PF19051">
    <property type="entry name" value="GFO_IDH_MocA_C2"/>
    <property type="match status" value="1"/>
</dbReference>
<dbReference type="EMBL" id="JASCXX010000021">
    <property type="protein sequence ID" value="MDI6450541.1"/>
    <property type="molecule type" value="Genomic_DNA"/>
</dbReference>
<dbReference type="Proteomes" id="UP001431776">
    <property type="component" value="Unassembled WGS sequence"/>
</dbReference>
<protein>
    <submittedName>
        <fullName evidence="3">Gfo/Idh/MocA family oxidoreductase</fullName>
    </submittedName>
</protein>
<dbReference type="PANTHER" id="PTHR43818">
    <property type="entry name" value="BCDNA.GH03377"/>
    <property type="match status" value="1"/>
</dbReference>
<evidence type="ECO:0000313" key="4">
    <source>
        <dbReference type="Proteomes" id="UP001431776"/>
    </source>
</evidence>
<reference evidence="3" key="1">
    <citation type="submission" date="2023-05" db="EMBL/GenBank/DDBJ databases">
        <title>Anaerotaeda fermentans gen. nov., sp. nov., a novel anaerobic planctomycete of the new family within the order Sedimentisphaerales isolated from Taman Peninsula, Russia.</title>
        <authorList>
            <person name="Khomyakova M.A."/>
            <person name="Merkel A.Y."/>
            <person name="Slobodkin A.I."/>
        </authorList>
    </citation>
    <scope>NUCLEOTIDE SEQUENCE</scope>
    <source>
        <strain evidence="3">M17dextr</strain>
    </source>
</reference>
<feature type="domain" description="Gfo/Idh/MocA-like oxidoreductase bacterial type C-terminal" evidence="2">
    <location>
        <begin position="221"/>
        <end position="426"/>
    </location>
</feature>
<dbReference type="Gene3D" id="3.40.50.720">
    <property type="entry name" value="NAD(P)-binding Rossmann-like Domain"/>
    <property type="match status" value="1"/>
</dbReference>
<sequence>MANRMSITRRAFLRASASAIAVPYVITSSALGAGGRLPASERLVMGAIGCGGQGMRHVGGGIWVQGGGFLSKPGVQVVAACDVNRNNLSNAKGIIDKHYGNSDCAAYHKYEDLLARDDIDIILCAAGDRWHTPISIAAARAGKDIYCEKPISLTVYEARELAHTMKRYGRIFQSGTQQRSWYEFRFACELVRSGYIGHVRHIKVNVGGPPEECHLPAQGEPPDWLDYDRWLGQAPWHPFHPDILGWMRWKDFAGGEMTNWGQHMFDIAQWAMGMDESGPVEIIPPDGNEFKVLTYRYANGTVMTREGISQPTPGVRFEGTDGMIEVTREQLITEPDSLRRQTLGANDVHLYESKNHPDNFLECVRTRNRPACDADVGYRSISVCHLGNIAYWLERPLRWDPAAERFVNDRQADSMLQRAMRSPWSI</sequence>
<dbReference type="InterPro" id="IPR050463">
    <property type="entry name" value="Gfo/Idh/MocA_oxidrdct_glycsds"/>
</dbReference>
<evidence type="ECO:0000313" key="3">
    <source>
        <dbReference type="EMBL" id="MDI6450541.1"/>
    </source>
</evidence>
<dbReference type="Pfam" id="PF01408">
    <property type="entry name" value="GFO_IDH_MocA"/>
    <property type="match status" value="1"/>
</dbReference>
<comment type="caution">
    <text evidence="3">The sequence shown here is derived from an EMBL/GenBank/DDBJ whole genome shotgun (WGS) entry which is preliminary data.</text>
</comment>
<dbReference type="InterPro" id="IPR006311">
    <property type="entry name" value="TAT_signal"/>
</dbReference>
<dbReference type="SUPFAM" id="SSF55347">
    <property type="entry name" value="Glyceraldehyde-3-phosphate dehydrogenase-like, C-terminal domain"/>
    <property type="match status" value="1"/>
</dbReference>
<name>A0AAW6U4N5_9BACT</name>
<dbReference type="PANTHER" id="PTHR43818:SF5">
    <property type="entry name" value="OXIDOREDUCTASE FAMILY PROTEIN"/>
    <property type="match status" value="1"/>
</dbReference>
<feature type="domain" description="Gfo/Idh/MocA-like oxidoreductase N-terminal" evidence="1">
    <location>
        <begin position="70"/>
        <end position="175"/>
    </location>
</feature>
<organism evidence="3 4">
    <name type="scientific">Anaerobaca lacustris</name>
    <dbReference type="NCBI Taxonomy" id="3044600"/>
    <lineage>
        <taxon>Bacteria</taxon>
        <taxon>Pseudomonadati</taxon>
        <taxon>Planctomycetota</taxon>
        <taxon>Phycisphaerae</taxon>
        <taxon>Sedimentisphaerales</taxon>
        <taxon>Anaerobacaceae</taxon>
        <taxon>Anaerobaca</taxon>
    </lineage>
</organism>
<dbReference type="InterPro" id="IPR036291">
    <property type="entry name" value="NAD(P)-bd_dom_sf"/>
</dbReference>
<dbReference type="PROSITE" id="PS51318">
    <property type="entry name" value="TAT"/>
    <property type="match status" value="1"/>
</dbReference>
<gene>
    <name evidence="3" type="ORF">QJ522_15890</name>
</gene>
<evidence type="ECO:0000259" key="1">
    <source>
        <dbReference type="Pfam" id="PF01408"/>
    </source>
</evidence>
<accession>A0AAW6U4N5</accession>
<dbReference type="Gene3D" id="3.30.360.10">
    <property type="entry name" value="Dihydrodipicolinate Reductase, domain 2"/>
    <property type="match status" value="1"/>
</dbReference>